<organism evidence="1 2">
    <name type="scientific">Pelobates cultripes</name>
    <name type="common">Western spadefoot toad</name>
    <dbReference type="NCBI Taxonomy" id="61616"/>
    <lineage>
        <taxon>Eukaryota</taxon>
        <taxon>Metazoa</taxon>
        <taxon>Chordata</taxon>
        <taxon>Craniata</taxon>
        <taxon>Vertebrata</taxon>
        <taxon>Euteleostomi</taxon>
        <taxon>Amphibia</taxon>
        <taxon>Batrachia</taxon>
        <taxon>Anura</taxon>
        <taxon>Pelobatoidea</taxon>
        <taxon>Pelobatidae</taxon>
        <taxon>Pelobates</taxon>
    </lineage>
</organism>
<evidence type="ECO:0000313" key="2">
    <source>
        <dbReference type="Proteomes" id="UP001295444"/>
    </source>
</evidence>
<name>A0AAD1SQY2_PELCU</name>
<sequence>MEKRFCGERISLYRRFIEEFRARLKEAAVSGAASIELRAGIGIYPQLLCLNSIKDSSVQPR</sequence>
<gene>
    <name evidence="1" type="ORF">PECUL_23A005354</name>
</gene>
<evidence type="ECO:0000313" key="1">
    <source>
        <dbReference type="EMBL" id="CAH2305465.1"/>
    </source>
</evidence>
<accession>A0AAD1SQY2</accession>
<protein>
    <submittedName>
        <fullName evidence="1">Uncharacterized protein</fullName>
    </submittedName>
</protein>
<dbReference type="AlphaFoldDB" id="A0AAD1SQY2"/>
<dbReference type="Proteomes" id="UP001295444">
    <property type="component" value="Chromosome 07"/>
</dbReference>
<dbReference type="EMBL" id="OW240918">
    <property type="protein sequence ID" value="CAH2305465.1"/>
    <property type="molecule type" value="Genomic_DNA"/>
</dbReference>
<proteinExistence type="predicted"/>
<keyword evidence="2" id="KW-1185">Reference proteome</keyword>
<reference evidence="1" key="1">
    <citation type="submission" date="2022-03" db="EMBL/GenBank/DDBJ databases">
        <authorList>
            <person name="Alioto T."/>
            <person name="Alioto T."/>
            <person name="Gomez Garrido J."/>
        </authorList>
    </citation>
    <scope>NUCLEOTIDE SEQUENCE</scope>
</reference>